<evidence type="ECO:0000256" key="7">
    <source>
        <dbReference type="SAM" id="MobiDB-lite"/>
    </source>
</evidence>
<dbReference type="Pfam" id="PF08517">
    <property type="entry name" value="AXH"/>
    <property type="match status" value="1"/>
</dbReference>
<dbReference type="GO" id="GO:0006355">
    <property type="term" value="P:regulation of DNA-templated transcription"/>
    <property type="evidence" value="ECO:0007669"/>
    <property type="project" value="InterPro"/>
</dbReference>
<dbReference type="EMBL" id="JAWJWE010000007">
    <property type="protein sequence ID" value="KAK6632557.1"/>
    <property type="molecule type" value="Genomic_DNA"/>
</dbReference>
<dbReference type="PANTHER" id="PTHR13392:SF13">
    <property type="entry name" value="AXH DOMAIN-CONTAINING PROTEIN"/>
    <property type="match status" value="1"/>
</dbReference>
<feature type="region of interest" description="Disordered" evidence="7">
    <location>
        <begin position="1"/>
        <end position="28"/>
    </location>
</feature>
<feature type="compositionally biased region" description="Gly residues" evidence="7">
    <location>
        <begin position="16"/>
        <end position="27"/>
    </location>
</feature>
<protein>
    <recommendedName>
        <fullName evidence="8">AXH domain-containing protein</fullName>
    </recommendedName>
</protein>
<feature type="region of interest" description="Disordered" evidence="7">
    <location>
        <begin position="58"/>
        <end position="106"/>
    </location>
</feature>
<evidence type="ECO:0000256" key="1">
    <source>
        <dbReference type="ARBA" id="ARBA00004123"/>
    </source>
</evidence>
<proteinExistence type="predicted"/>
<evidence type="ECO:0000256" key="4">
    <source>
        <dbReference type="ARBA" id="ARBA00023125"/>
    </source>
</evidence>
<dbReference type="InterPro" id="IPR043404">
    <property type="entry name" value="ATAXIN1-like"/>
</dbReference>
<gene>
    <name evidence="9" type="ORF">RUM43_013325</name>
</gene>
<dbReference type="InterPro" id="IPR036096">
    <property type="entry name" value="Ataxin_AXH_dom_sf"/>
</dbReference>
<evidence type="ECO:0000256" key="6">
    <source>
        <dbReference type="ARBA" id="ARBA00023242"/>
    </source>
</evidence>
<evidence type="ECO:0000313" key="10">
    <source>
        <dbReference type="Proteomes" id="UP001372834"/>
    </source>
</evidence>
<keyword evidence="3" id="KW-0805">Transcription regulation</keyword>
<name>A0AAN8P0G5_POLSC</name>
<dbReference type="AlphaFoldDB" id="A0AAN8P0G5"/>
<feature type="compositionally biased region" description="Polar residues" evidence="7">
    <location>
        <begin position="209"/>
        <end position="233"/>
    </location>
</feature>
<comment type="caution">
    <text evidence="9">The sequence shown here is derived from an EMBL/GenBank/DDBJ whole genome shotgun (WGS) entry which is preliminary data.</text>
</comment>
<keyword evidence="4" id="KW-0238">DNA-binding</keyword>
<dbReference type="Proteomes" id="UP001372834">
    <property type="component" value="Unassembled WGS sequence"/>
</dbReference>
<evidence type="ECO:0000256" key="5">
    <source>
        <dbReference type="ARBA" id="ARBA00023163"/>
    </source>
</evidence>
<accession>A0AAN8P0G5</accession>
<feature type="compositionally biased region" description="Polar residues" evidence="7">
    <location>
        <begin position="174"/>
        <end position="191"/>
    </location>
</feature>
<organism evidence="9 10">
    <name type="scientific">Polyplax serrata</name>
    <name type="common">Common mouse louse</name>
    <dbReference type="NCBI Taxonomy" id="468196"/>
    <lineage>
        <taxon>Eukaryota</taxon>
        <taxon>Metazoa</taxon>
        <taxon>Ecdysozoa</taxon>
        <taxon>Arthropoda</taxon>
        <taxon>Hexapoda</taxon>
        <taxon>Insecta</taxon>
        <taxon>Pterygota</taxon>
        <taxon>Neoptera</taxon>
        <taxon>Paraneoptera</taxon>
        <taxon>Psocodea</taxon>
        <taxon>Troctomorpha</taxon>
        <taxon>Phthiraptera</taxon>
        <taxon>Anoplura</taxon>
        <taxon>Polyplacidae</taxon>
        <taxon>Polyplax</taxon>
    </lineage>
</organism>
<dbReference type="SUPFAM" id="SSF102031">
    <property type="entry name" value="AXH domain"/>
    <property type="match status" value="1"/>
</dbReference>
<evidence type="ECO:0000256" key="3">
    <source>
        <dbReference type="ARBA" id="ARBA00023015"/>
    </source>
</evidence>
<dbReference type="InterPro" id="IPR003652">
    <property type="entry name" value="Ataxin_AXH_dom"/>
</dbReference>
<feature type="compositionally biased region" description="Polar residues" evidence="7">
    <location>
        <begin position="93"/>
        <end position="105"/>
    </location>
</feature>
<dbReference type="GO" id="GO:0003723">
    <property type="term" value="F:RNA binding"/>
    <property type="evidence" value="ECO:0007669"/>
    <property type="project" value="InterPro"/>
</dbReference>
<feature type="region of interest" description="Disordered" evidence="7">
    <location>
        <begin position="174"/>
        <end position="262"/>
    </location>
</feature>
<keyword evidence="5" id="KW-0804">Transcription</keyword>
<dbReference type="SMART" id="SM00536">
    <property type="entry name" value="AXH"/>
    <property type="match status" value="1"/>
</dbReference>
<comment type="subcellular location">
    <subcellularLocation>
        <location evidence="1">Nucleus</location>
    </subcellularLocation>
</comment>
<evidence type="ECO:0000313" key="9">
    <source>
        <dbReference type="EMBL" id="KAK6632557.1"/>
    </source>
</evidence>
<sequence length="357" mass="38263">MISTSSLVLDGHHGHGLGPGPGPGLGGSHHMTFVDPYLRNKLSGGVPEFMRPFAKPAPIVPRFNGQRPSPSQSPRKDYSNVPVSPVSASGPVNLSSVKLESSSGGNNVGVLPENQIPTTSVNIEIPHLTAGFTPRMYPPHGFPYTGLQNPYGSLYSSTYSSLLNRPTYINSTPLSPLENQFSPTQKSNSGPGSPGVFLQPPGTYPNPGIPQTSSTVPPISLGQQSQTIKSNLSLRDKRPFKVPTVKDPGTRQKVPNSSKSAPKRITLSSNVNNNNNLLPPNFTKGSLIQLANGDLKRVEDVTTEELVSSAERCPAFRLDPSTVVRIMENNHGTVLLTLSYGENKKTVSCFFVLSFDL</sequence>
<feature type="compositionally biased region" description="Low complexity" evidence="7">
    <location>
        <begin position="79"/>
        <end position="92"/>
    </location>
</feature>
<keyword evidence="6" id="KW-0539">Nucleus</keyword>
<dbReference type="PROSITE" id="PS51148">
    <property type="entry name" value="AXH"/>
    <property type="match status" value="1"/>
</dbReference>
<keyword evidence="2" id="KW-0678">Repressor</keyword>
<reference evidence="9 10" key="1">
    <citation type="submission" date="2023-10" db="EMBL/GenBank/DDBJ databases">
        <title>Genomes of two closely related lineages of the louse Polyplax serrata with different host specificities.</title>
        <authorList>
            <person name="Martinu J."/>
            <person name="Tarabai H."/>
            <person name="Stefka J."/>
            <person name="Hypsa V."/>
        </authorList>
    </citation>
    <scope>NUCLEOTIDE SEQUENCE [LARGE SCALE GENOMIC DNA]</scope>
    <source>
        <strain evidence="9">HR10_N</strain>
    </source>
</reference>
<dbReference type="GO" id="GO:0005634">
    <property type="term" value="C:nucleus"/>
    <property type="evidence" value="ECO:0007669"/>
    <property type="project" value="UniProtKB-SubCell"/>
</dbReference>
<evidence type="ECO:0000259" key="8">
    <source>
        <dbReference type="PROSITE" id="PS51148"/>
    </source>
</evidence>
<feature type="domain" description="AXH" evidence="8">
    <location>
        <begin position="270"/>
        <end position="357"/>
    </location>
</feature>
<dbReference type="GO" id="GO:0003677">
    <property type="term" value="F:DNA binding"/>
    <property type="evidence" value="ECO:0007669"/>
    <property type="project" value="UniProtKB-KW"/>
</dbReference>
<evidence type="ECO:0000256" key="2">
    <source>
        <dbReference type="ARBA" id="ARBA00022491"/>
    </source>
</evidence>
<dbReference type="PANTHER" id="PTHR13392">
    <property type="entry name" value="ATAXIN 1"/>
    <property type="match status" value="1"/>
</dbReference>